<protein>
    <submittedName>
        <fullName evidence="1">Uncharacterized protein</fullName>
    </submittedName>
</protein>
<sequence>MDDHSATSCSPVDSRVALRQQLIAVERKRRSRFIHKYSRSKVGKQRKEEIIRQRKDLLSVTRPPHNPLAHSQWRDPDSSVPPGDLCEDRKFRTRLLSAVSRVQKATSKAVRSESDRTRSCLRSPKKPLDIFLDALHKAEDNGRAYTRQPFPDPVTHPRAVHKHRRRVAGIEQEFSLWFQGEDVDEPEKRAGRLILLGHRVNLKAFRALWDETTFTFLSAKGDLGSNDAGDRVEDV</sequence>
<reference evidence="1" key="2">
    <citation type="journal article" date="2022" name="New Phytol.">
        <title>Evolutionary transition to the ectomycorrhizal habit in the genomes of a hyperdiverse lineage of mushroom-forming fungi.</title>
        <authorList>
            <person name="Looney B."/>
            <person name="Miyauchi S."/>
            <person name="Morin E."/>
            <person name="Drula E."/>
            <person name="Courty P.E."/>
            <person name="Kohler A."/>
            <person name="Kuo A."/>
            <person name="LaButti K."/>
            <person name="Pangilinan J."/>
            <person name="Lipzen A."/>
            <person name="Riley R."/>
            <person name="Andreopoulos W."/>
            <person name="He G."/>
            <person name="Johnson J."/>
            <person name="Nolan M."/>
            <person name="Tritt A."/>
            <person name="Barry K.W."/>
            <person name="Grigoriev I.V."/>
            <person name="Nagy L.G."/>
            <person name="Hibbett D."/>
            <person name="Henrissat B."/>
            <person name="Matheny P.B."/>
            <person name="Labbe J."/>
            <person name="Martin F.M."/>
        </authorList>
    </citation>
    <scope>NUCLEOTIDE SEQUENCE</scope>
    <source>
        <strain evidence="1">EC-137</strain>
    </source>
</reference>
<comment type="caution">
    <text evidence="1">The sequence shown here is derived from an EMBL/GenBank/DDBJ whole genome shotgun (WGS) entry which is preliminary data.</text>
</comment>
<dbReference type="Proteomes" id="UP000814128">
    <property type="component" value="Unassembled WGS sequence"/>
</dbReference>
<name>A0ACB8Q6A4_9AGAM</name>
<proteinExistence type="predicted"/>
<evidence type="ECO:0000313" key="2">
    <source>
        <dbReference type="Proteomes" id="UP000814128"/>
    </source>
</evidence>
<dbReference type="EMBL" id="MU274049">
    <property type="protein sequence ID" value="KAI0027010.1"/>
    <property type="molecule type" value="Genomic_DNA"/>
</dbReference>
<accession>A0ACB8Q6A4</accession>
<reference evidence="1" key="1">
    <citation type="submission" date="2021-02" db="EMBL/GenBank/DDBJ databases">
        <authorList>
            <consortium name="DOE Joint Genome Institute"/>
            <person name="Ahrendt S."/>
            <person name="Looney B.P."/>
            <person name="Miyauchi S."/>
            <person name="Morin E."/>
            <person name="Drula E."/>
            <person name="Courty P.E."/>
            <person name="Chicoki N."/>
            <person name="Fauchery L."/>
            <person name="Kohler A."/>
            <person name="Kuo A."/>
            <person name="Labutti K."/>
            <person name="Pangilinan J."/>
            <person name="Lipzen A."/>
            <person name="Riley R."/>
            <person name="Andreopoulos W."/>
            <person name="He G."/>
            <person name="Johnson J."/>
            <person name="Barry K.W."/>
            <person name="Grigoriev I.V."/>
            <person name="Nagy L."/>
            <person name="Hibbett D."/>
            <person name="Henrissat B."/>
            <person name="Matheny P.B."/>
            <person name="Labbe J."/>
            <person name="Martin F."/>
        </authorList>
    </citation>
    <scope>NUCLEOTIDE SEQUENCE</scope>
    <source>
        <strain evidence="1">EC-137</strain>
    </source>
</reference>
<organism evidence="1 2">
    <name type="scientific">Vararia minispora EC-137</name>
    <dbReference type="NCBI Taxonomy" id="1314806"/>
    <lineage>
        <taxon>Eukaryota</taxon>
        <taxon>Fungi</taxon>
        <taxon>Dikarya</taxon>
        <taxon>Basidiomycota</taxon>
        <taxon>Agaricomycotina</taxon>
        <taxon>Agaricomycetes</taxon>
        <taxon>Russulales</taxon>
        <taxon>Lachnocladiaceae</taxon>
        <taxon>Vararia</taxon>
    </lineage>
</organism>
<keyword evidence="2" id="KW-1185">Reference proteome</keyword>
<gene>
    <name evidence="1" type="ORF">K488DRAFT_91489</name>
</gene>
<evidence type="ECO:0000313" key="1">
    <source>
        <dbReference type="EMBL" id="KAI0027010.1"/>
    </source>
</evidence>